<dbReference type="InterPro" id="IPR007554">
    <property type="entry name" value="Glycerophosphate_synth"/>
</dbReference>
<dbReference type="InterPro" id="IPR043148">
    <property type="entry name" value="TagF_C"/>
</dbReference>
<sequence length="962" mass="112904">MEETVLTIIILENTEHTGLEDTLRSILAQTYSSYKIYYLTHSKDLCIGTDSEKLPPYEILSPEGSVTRSQLYNYALSKIHTPYVLFMEERDTLAPAFIEKAIAGFEAPHFTDDETSPAADISICVGKAYCRNPVVSPKSVEHILSKKYIRKMKIEPLDQDFTPSSGDEPQPEPDSANLLPVRYTYVRDVFSRPDGILITMDGCIIKTEAAKSVGFKDSLTMEEEADFILRFLLKYKSYYAVPGAKYYYYAPRANEVLYHQNAHFDAWYETSMEQFIFPLLDDARKMYGSIPIFLQNYCMFYMNCRFMSNQDNRDKKILLSDRLDTYLSLVTRLFQNIDDEQLLNQSRLPYVTTNPEIRCMYLRIKYGVENVRYDYIPVNSDDPKVMEIGGRDLEMRFGDHLISQLSAHRISINIMNYIDGDLWIDGSLISIFQYGDIRFFATFNGQDYPITDTTAYSQTKYFGVPGYRRLPFFLKFHLDSGKKLQRITFYAKFKGEKFPMKMTFANHWAKLSKSPRYSYWRFNKYLCHHANNGISIKRATTFNVLKRELQLQLQLFHKKDKSPWKFRMLYWLTRPYFRKKRIWLMLDKLYKGGDSAEYLYRYSGKQDDGITKYYLINKNTSDYKKLRRDGFRPLVNGSLFHKLVFVNADILLITNSHLFPFNGYTKETSKYIRGLCNFGSMCLQHGLSVQKCAIAQRRIIDNTMMYFLGSKYEYENLSRHAYGYQGFDMLKLTGIGRYDGLVNQDKKQILISPTWRMYNALPVTTSEGEQRGYNPEFKHTTYFHIYNTLINNEKLIETARKYGYKIKYLLHPIISSQVEDFTPNPELEVIPSVGDLSYEEILTQSSLMVTDYSGVQFDFAYMRKPVVYFHPEDLPPHYEDGVFFYDTMGFGEICRRLDQLVDTLCEYMASGCEMKEMYRLRADDFFAHNDHHNCERIYKEIYNYQKMIDRDKLRPSMSPKGE</sequence>
<dbReference type="InterPro" id="IPR029044">
    <property type="entry name" value="Nucleotide-diphossugar_trans"/>
</dbReference>
<evidence type="ECO:0000313" key="2">
    <source>
        <dbReference type="Proteomes" id="UP000543642"/>
    </source>
</evidence>
<proteinExistence type="predicted"/>
<name>A0A7W8HAK9_9FIRM</name>
<dbReference type="SUPFAM" id="SSF53448">
    <property type="entry name" value="Nucleotide-diphospho-sugar transferases"/>
    <property type="match status" value="1"/>
</dbReference>
<dbReference type="Gene3D" id="3.40.50.12580">
    <property type="match status" value="1"/>
</dbReference>
<dbReference type="GO" id="GO:0047355">
    <property type="term" value="F:CDP-glycerol glycerophosphotransferase activity"/>
    <property type="evidence" value="ECO:0007669"/>
    <property type="project" value="InterPro"/>
</dbReference>
<dbReference type="RefSeq" id="WP_183773804.1">
    <property type="nucleotide sequence ID" value="NZ_JACHFW010000007.1"/>
</dbReference>
<gene>
    <name evidence="1" type="ORF">HNP82_001968</name>
</gene>
<dbReference type="EMBL" id="JACHFW010000007">
    <property type="protein sequence ID" value="MBB5264829.1"/>
    <property type="molecule type" value="Genomic_DNA"/>
</dbReference>
<dbReference type="AlphaFoldDB" id="A0A7W8HAK9"/>
<dbReference type="GO" id="GO:0016020">
    <property type="term" value="C:membrane"/>
    <property type="evidence" value="ECO:0007669"/>
    <property type="project" value="InterPro"/>
</dbReference>
<dbReference type="Gene3D" id="3.90.550.10">
    <property type="entry name" value="Spore Coat Polysaccharide Biosynthesis Protein SpsA, Chain A"/>
    <property type="match status" value="1"/>
</dbReference>
<dbReference type="Pfam" id="PF04464">
    <property type="entry name" value="Glyphos_transf"/>
    <property type="match status" value="1"/>
</dbReference>
<keyword evidence="2" id="KW-1185">Reference proteome</keyword>
<reference evidence="1 2" key="1">
    <citation type="submission" date="2020-08" db="EMBL/GenBank/DDBJ databases">
        <title>Genomic Encyclopedia of Type Strains, Phase IV (KMG-IV): sequencing the most valuable type-strain genomes for metagenomic binning, comparative biology and taxonomic classification.</title>
        <authorList>
            <person name="Goeker M."/>
        </authorList>
    </citation>
    <scope>NUCLEOTIDE SEQUENCE [LARGE SCALE GENOMIC DNA]</scope>
    <source>
        <strain evidence="1 2">DSM 106146</strain>
    </source>
</reference>
<protein>
    <submittedName>
        <fullName evidence="1">Uncharacterized protein</fullName>
    </submittedName>
</protein>
<dbReference type="SUPFAM" id="SSF53756">
    <property type="entry name" value="UDP-Glycosyltransferase/glycogen phosphorylase"/>
    <property type="match status" value="1"/>
</dbReference>
<dbReference type="Proteomes" id="UP000543642">
    <property type="component" value="Unassembled WGS sequence"/>
</dbReference>
<evidence type="ECO:0000313" key="1">
    <source>
        <dbReference type="EMBL" id="MBB5264829.1"/>
    </source>
</evidence>
<comment type="caution">
    <text evidence="1">The sequence shown here is derived from an EMBL/GenBank/DDBJ whole genome shotgun (WGS) entry which is preliminary data.</text>
</comment>
<accession>A0A7W8HAK9</accession>
<organism evidence="1 2">
    <name type="scientific">Catenibacillus scindens</name>
    <dbReference type="NCBI Taxonomy" id="673271"/>
    <lineage>
        <taxon>Bacteria</taxon>
        <taxon>Bacillati</taxon>
        <taxon>Bacillota</taxon>
        <taxon>Clostridia</taxon>
        <taxon>Lachnospirales</taxon>
        <taxon>Lachnospiraceae</taxon>
        <taxon>Catenibacillus</taxon>
    </lineage>
</organism>
<dbReference type="CDD" id="cd00761">
    <property type="entry name" value="Glyco_tranf_GTA_type"/>
    <property type="match status" value="1"/>
</dbReference>